<comment type="pathway">
    <text evidence="1">Cell wall biogenesis; peptidoglycan biosynthesis.</text>
</comment>
<evidence type="ECO:0000256" key="2">
    <source>
        <dbReference type="ARBA" id="ARBA00005992"/>
    </source>
</evidence>
<dbReference type="Proteomes" id="UP000075391">
    <property type="component" value="Unassembled WGS sequence"/>
</dbReference>
<keyword evidence="5" id="KW-0573">Peptidoglycan synthesis</keyword>
<feature type="signal peptide" evidence="7">
    <location>
        <begin position="1"/>
        <end position="21"/>
    </location>
</feature>
<gene>
    <name evidence="10" type="ORF">AZI85_04445</name>
</gene>
<dbReference type="UniPathway" id="UPA00219"/>
<keyword evidence="3" id="KW-0808">Transferase</keyword>
<dbReference type="OrthoDB" id="9778545at2"/>
<dbReference type="GO" id="GO:0008360">
    <property type="term" value="P:regulation of cell shape"/>
    <property type="evidence" value="ECO:0007669"/>
    <property type="project" value="UniProtKB-KW"/>
</dbReference>
<dbReference type="InterPro" id="IPR052905">
    <property type="entry name" value="LD-transpeptidase_YkuD-like"/>
</dbReference>
<accession>A0A150WI28</accession>
<dbReference type="GO" id="GO:0004180">
    <property type="term" value="F:carboxypeptidase activity"/>
    <property type="evidence" value="ECO:0007669"/>
    <property type="project" value="UniProtKB-ARBA"/>
</dbReference>
<sequence>MKLFLIAFLHTLLLVSTQANAQFTQAARADYLNIIDELDLGDMRNTMLNVGNEGLNPSRYWTTSMEQAWKVGGYWDANLKRQANENFLLLLEDMHGGVVDPSTMGSDIKMSKKSFVSDKQLRVLMYTHGLRSQPLLMSFSPQSAPYISLKEALRRITYYCNNGMWTNLPTPAKKVELGGSDPAIPAWKERLRLLGYKISSVDQTFDTQMMTAINDIQWLNKVVPDGSITASGSTYKYLNTGCIERARQIRLDMEKLRWFPQTFEDRYIYVNLAMTQFNLVDKQTGTSMNFRTINGRTARPSPTMKDKVVYIVINPYWVVPPTIFREDKMEDLKGLSPSQITEYFDSHNYELWNSSFTKRVDPSTVDWNSLDPNSDNLFYIRQRPHLGNALGVLKFMMTNPYAIYLHDTNQRELFADGQRQLSSGCIRLEHPVELAEYLLKGTNWNRSAIEAAMAKPGEVMENDTRVNLQKPIPVYLVFQTSSLNSDGVIRFSEDTYRQGARMLQRGAY</sequence>
<evidence type="ECO:0000256" key="7">
    <source>
        <dbReference type="SAM" id="SignalP"/>
    </source>
</evidence>
<keyword evidence="7" id="KW-0732">Signal</keyword>
<evidence type="ECO:0000256" key="3">
    <source>
        <dbReference type="ARBA" id="ARBA00022679"/>
    </source>
</evidence>
<reference evidence="10 11" key="1">
    <citation type="submission" date="2016-03" db="EMBL/GenBank/DDBJ databases">
        <authorList>
            <person name="Ploux O."/>
        </authorList>
    </citation>
    <scope>NUCLEOTIDE SEQUENCE [LARGE SCALE GENOMIC DNA]</scope>
    <source>
        <strain evidence="10 11">BER2</strain>
    </source>
</reference>
<dbReference type="PANTHER" id="PTHR41533:SF1">
    <property type="entry name" value="L,D-TRANSPEPTIDASE YCBB-RELATED"/>
    <property type="match status" value="1"/>
</dbReference>
<evidence type="ECO:0000313" key="11">
    <source>
        <dbReference type="Proteomes" id="UP000075391"/>
    </source>
</evidence>
<name>A0A150WI28_BDEBC</name>
<feature type="domain" description="L,D-TPase catalytic" evidence="8">
    <location>
        <begin position="265"/>
        <end position="442"/>
    </location>
</feature>
<organism evidence="10 11">
    <name type="scientific">Bdellovibrio bacteriovorus</name>
    <dbReference type="NCBI Taxonomy" id="959"/>
    <lineage>
        <taxon>Bacteria</taxon>
        <taxon>Pseudomonadati</taxon>
        <taxon>Bdellovibrionota</taxon>
        <taxon>Bdellovibrionia</taxon>
        <taxon>Bdellovibrionales</taxon>
        <taxon>Pseudobdellovibrionaceae</taxon>
        <taxon>Bdellovibrio</taxon>
    </lineage>
</organism>
<feature type="chain" id="PRO_5007572969" evidence="7">
    <location>
        <begin position="22"/>
        <end position="508"/>
    </location>
</feature>
<proteinExistence type="inferred from homology"/>
<dbReference type="GO" id="GO:0009252">
    <property type="term" value="P:peptidoglycan biosynthetic process"/>
    <property type="evidence" value="ECO:0007669"/>
    <property type="project" value="UniProtKB-UniPathway"/>
</dbReference>
<dbReference type="EMBL" id="LUKF01000014">
    <property type="protein sequence ID" value="KYG63286.1"/>
    <property type="molecule type" value="Genomic_DNA"/>
</dbReference>
<protein>
    <submittedName>
        <fullName evidence="10">Uncharacterized protein</fullName>
    </submittedName>
</protein>
<evidence type="ECO:0000259" key="9">
    <source>
        <dbReference type="Pfam" id="PF20142"/>
    </source>
</evidence>
<dbReference type="InterPro" id="IPR005490">
    <property type="entry name" value="LD_TPept_cat_dom"/>
</dbReference>
<dbReference type="AlphaFoldDB" id="A0A150WI28"/>
<evidence type="ECO:0000259" key="8">
    <source>
        <dbReference type="Pfam" id="PF03734"/>
    </source>
</evidence>
<feature type="domain" description="L,D-transpeptidase scaffold" evidence="9">
    <location>
        <begin position="42"/>
        <end position="153"/>
    </location>
</feature>
<dbReference type="Gene3D" id="2.40.440.10">
    <property type="entry name" value="L,D-transpeptidase catalytic domain-like"/>
    <property type="match status" value="1"/>
</dbReference>
<evidence type="ECO:0000313" key="10">
    <source>
        <dbReference type="EMBL" id="KYG63286.1"/>
    </source>
</evidence>
<dbReference type="Gene3D" id="1.10.101.10">
    <property type="entry name" value="PGBD-like superfamily/PGBD"/>
    <property type="match status" value="1"/>
</dbReference>
<dbReference type="GO" id="GO:0016740">
    <property type="term" value="F:transferase activity"/>
    <property type="evidence" value="ECO:0007669"/>
    <property type="project" value="UniProtKB-KW"/>
</dbReference>
<evidence type="ECO:0000256" key="4">
    <source>
        <dbReference type="ARBA" id="ARBA00022960"/>
    </source>
</evidence>
<evidence type="ECO:0000256" key="6">
    <source>
        <dbReference type="ARBA" id="ARBA00023316"/>
    </source>
</evidence>
<dbReference type="InterPro" id="IPR036366">
    <property type="entry name" value="PGBDSf"/>
</dbReference>
<dbReference type="SUPFAM" id="SSF141523">
    <property type="entry name" value="L,D-transpeptidase catalytic domain-like"/>
    <property type="match status" value="1"/>
</dbReference>
<dbReference type="InterPro" id="IPR045380">
    <property type="entry name" value="LD_TPept_scaffold_dom"/>
</dbReference>
<dbReference type="Pfam" id="PF03734">
    <property type="entry name" value="YkuD"/>
    <property type="match status" value="1"/>
</dbReference>
<keyword evidence="4" id="KW-0133">Cell shape</keyword>
<comment type="similarity">
    <text evidence="2">Belongs to the YkuD family.</text>
</comment>
<comment type="caution">
    <text evidence="10">The sequence shown here is derived from an EMBL/GenBank/DDBJ whole genome shotgun (WGS) entry which is preliminary data.</text>
</comment>
<dbReference type="Pfam" id="PF20142">
    <property type="entry name" value="Scaffold"/>
    <property type="match status" value="1"/>
</dbReference>
<evidence type="ECO:0000256" key="1">
    <source>
        <dbReference type="ARBA" id="ARBA00004752"/>
    </source>
</evidence>
<dbReference type="RefSeq" id="WP_063243649.1">
    <property type="nucleotide sequence ID" value="NZ_LUKF01000014.1"/>
</dbReference>
<dbReference type="GO" id="GO:0071555">
    <property type="term" value="P:cell wall organization"/>
    <property type="evidence" value="ECO:0007669"/>
    <property type="project" value="UniProtKB-KW"/>
</dbReference>
<dbReference type="CDD" id="cd16913">
    <property type="entry name" value="YkuD_like"/>
    <property type="match status" value="1"/>
</dbReference>
<evidence type="ECO:0000256" key="5">
    <source>
        <dbReference type="ARBA" id="ARBA00022984"/>
    </source>
</evidence>
<dbReference type="PANTHER" id="PTHR41533">
    <property type="entry name" value="L,D-TRANSPEPTIDASE HI_1667-RELATED"/>
    <property type="match status" value="1"/>
</dbReference>
<dbReference type="InterPro" id="IPR038063">
    <property type="entry name" value="Transpep_catalytic_dom"/>
</dbReference>
<keyword evidence="6" id="KW-0961">Cell wall biogenesis/degradation</keyword>